<evidence type="ECO:0000256" key="8">
    <source>
        <dbReference type="PROSITE-ProRule" id="PRU01026"/>
    </source>
</evidence>
<dbReference type="InterPro" id="IPR029063">
    <property type="entry name" value="SAM-dependent_MTases_sf"/>
</dbReference>
<feature type="binding site" evidence="7 8">
    <location>
        <position position="14"/>
    </location>
    <ligand>
        <name>S-adenosyl-L-methionine</name>
        <dbReference type="ChEBI" id="CHEBI:59789"/>
    </ligand>
</feature>
<dbReference type="GO" id="GO:0052908">
    <property type="term" value="F:16S rRNA (adenine(1518)-N(6)/adenine(1519)-N(6))-dimethyltransferase activity"/>
    <property type="evidence" value="ECO:0007669"/>
    <property type="project" value="UniProtKB-EC"/>
</dbReference>
<accession>D5E4K0</accession>
<dbReference type="Gene3D" id="1.10.8.100">
    <property type="entry name" value="Ribosomal RNA adenine dimethylase-like, domain 2"/>
    <property type="match status" value="1"/>
</dbReference>
<dbReference type="eggNOG" id="COG0030">
    <property type="taxonomic scope" value="Bacteria"/>
</dbReference>
<dbReference type="InterPro" id="IPR023165">
    <property type="entry name" value="rRNA_Ade_diMease-like_C"/>
</dbReference>
<reference evidence="10 11" key="3">
    <citation type="journal article" date="2011" name="J. Bacteriol.">
        <title>Genome sequences of Mycoplasma alligatoris A21JP2T and Mycoplasma crocodyli MP145T.</title>
        <authorList>
            <person name="Brown D.R."/>
            <person name="Farmerie W.G."/>
            <person name="May M."/>
            <person name="Benders G.A."/>
            <person name="Durkin A.S."/>
            <person name="Hlavinka K."/>
            <person name="Hostetler J."/>
            <person name="Jackson J."/>
            <person name="Johnson J."/>
            <person name="Miller R.H."/>
            <person name="Paralanov V."/>
            <person name="Radune D."/>
            <person name="Szczypinski B."/>
            <person name="Glass J.I."/>
        </authorList>
    </citation>
    <scope>NUCLEOTIDE SEQUENCE [LARGE SCALE GENOMIC DNA]</scope>
    <source>
        <strain evidence="11">ATCC 51981 / MP145</strain>
    </source>
</reference>
<dbReference type="HAMAP" id="MF_00607">
    <property type="entry name" value="16SrRNA_methyltr_A"/>
    <property type="match status" value="1"/>
</dbReference>
<keyword evidence="3 7" id="KW-0489">Methyltransferase</keyword>
<keyword evidence="2 7" id="KW-0698">rRNA processing</keyword>
<evidence type="ECO:0000256" key="7">
    <source>
        <dbReference type="HAMAP-Rule" id="MF_00607"/>
    </source>
</evidence>
<reference evidence="11" key="1">
    <citation type="submission" date="2010-03" db="EMBL/GenBank/DDBJ databases">
        <title>The complete genome of Mycoplasma crocodyli MP145.</title>
        <authorList>
            <person name="Glass J.I."/>
            <person name="Durkin A.S."/>
            <person name="Hostetler J."/>
            <person name="Jackson J."/>
            <person name="Johnson J."/>
            <person name="May M.A."/>
            <person name="Paralanov V."/>
            <person name="Radune D."/>
            <person name="Szczypinski B."/>
            <person name="Brown D.R."/>
        </authorList>
    </citation>
    <scope>NUCLEOTIDE SEQUENCE [LARGE SCALE GENOMIC DNA]</scope>
    <source>
        <strain evidence="11">ATCC 51981 / MP145</strain>
    </source>
</reference>
<dbReference type="PANTHER" id="PTHR11727">
    <property type="entry name" value="DIMETHYLADENOSINE TRANSFERASE"/>
    <property type="match status" value="1"/>
</dbReference>
<dbReference type="InterPro" id="IPR020596">
    <property type="entry name" value="rRNA_Ade_Mease_Trfase_CS"/>
</dbReference>
<dbReference type="SUPFAM" id="SSF53335">
    <property type="entry name" value="S-adenosyl-L-methionine-dependent methyltransferases"/>
    <property type="match status" value="1"/>
</dbReference>
<evidence type="ECO:0000256" key="3">
    <source>
        <dbReference type="ARBA" id="ARBA00022603"/>
    </source>
</evidence>
<reference key="2">
    <citation type="submission" date="2010-03" db="EMBL/GenBank/DDBJ databases">
        <authorList>
            <person name="Ma Z."/>
            <person name="Wang X."/>
            <person name="Liu H."/>
        </authorList>
    </citation>
    <scope>NUCLEOTIDE SEQUENCE</scope>
    <source>
        <strain>MP145</strain>
    </source>
</reference>
<feature type="binding site" evidence="7 8">
    <location>
        <position position="40"/>
    </location>
    <ligand>
        <name>S-adenosyl-L-methionine</name>
        <dbReference type="ChEBI" id="CHEBI:59789"/>
    </ligand>
</feature>
<keyword evidence="4 7" id="KW-0808">Transferase</keyword>
<dbReference type="FunFam" id="3.40.50.150:FF:000023">
    <property type="entry name" value="Ribosomal RNA small subunit methyltransferase A"/>
    <property type="match status" value="1"/>
</dbReference>
<evidence type="ECO:0000256" key="5">
    <source>
        <dbReference type="ARBA" id="ARBA00022691"/>
    </source>
</evidence>
<comment type="similarity">
    <text evidence="7">Belongs to the class I-like SAM-binding methyltransferase superfamily. rRNA adenine N(6)-methyltransferase family. RsmA subfamily.</text>
</comment>
<dbReference type="PANTHER" id="PTHR11727:SF7">
    <property type="entry name" value="DIMETHYLADENOSINE TRANSFERASE-RELATED"/>
    <property type="match status" value="1"/>
</dbReference>
<dbReference type="GO" id="GO:0005829">
    <property type="term" value="C:cytosol"/>
    <property type="evidence" value="ECO:0007669"/>
    <property type="project" value="TreeGrafter"/>
</dbReference>
<dbReference type="InterPro" id="IPR011530">
    <property type="entry name" value="rRNA_adenine_dimethylase"/>
</dbReference>
<dbReference type="InterPro" id="IPR001737">
    <property type="entry name" value="KsgA/Erm"/>
</dbReference>
<dbReference type="Proteomes" id="UP000001845">
    <property type="component" value="Chromosome"/>
</dbReference>
<comment type="catalytic activity">
    <reaction evidence="7">
        <text>adenosine(1518)/adenosine(1519) in 16S rRNA + 4 S-adenosyl-L-methionine = N(6)-dimethyladenosine(1518)/N(6)-dimethyladenosine(1519) in 16S rRNA + 4 S-adenosyl-L-homocysteine + 4 H(+)</text>
        <dbReference type="Rhea" id="RHEA:19609"/>
        <dbReference type="Rhea" id="RHEA-COMP:10232"/>
        <dbReference type="Rhea" id="RHEA-COMP:10233"/>
        <dbReference type="ChEBI" id="CHEBI:15378"/>
        <dbReference type="ChEBI" id="CHEBI:57856"/>
        <dbReference type="ChEBI" id="CHEBI:59789"/>
        <dbReference type="ChEBI" id="CHEBI:74411"/>
        <dbReference type="ChEBI" id="CHEBI:74493"/>
        <dbReference type="EC" id="2.1.1.182"/>
    </reaction>
</comment>
<keyword evidence="6 7" id="KW-0694">RNA-binding</keyword>
<feature type="binding site" evidence="7 8">
    <location>
        <position position="102"/>
    </location>
    <ligand>
        <name>S-adenosyl-L-methionine</name>
        <dbReference type="ChEBI" id="CHEBI:59789"/>
    </ligand>
</feature>
<comment type="function">
    <text evidence="7">Specifically dimethylates two adjacent adenosines (A1518 and A1519) in the loop of a conserved hairpin near the 3'-end of 16S rRNA in the 30S particle. May play a critical role in biogenesis of 30S subunits.</text>
</comment>
<evidence type="ECO:0000256" key="6">
    <source>
        <dbReference type="ARBA" id="ARBA00022884"/>
    </source>
</evidence>
<dbReference type="RefSeq" id="WP_013054775.1">
    <property type="nucleotide sequence ID" value="NC_014014.1"/>
</dbReference>
<keyword evidence="1 7" id="KW-0963">Cytoplasm</keyword>
<dbReference type="EC" id="2.1.1.182" evidence="7"/>
<dbReference type="InterPro" id="IPR020598">
    <property type="entry name" value="rRNA_Ade_methylase_Trfase_N"/>
</dbReference>
<gene>
    <name evidence="7" type="primary">rsmA</name>
    <name evidence="7 10" type="synonym">ksgA</name>
    <name evidence="10" type="ordered locus">MCRO_0009</name>
</gene>
<feature type="binding site" evidence="7 8">
    <location>
        <position position="61"/>
    </location>
    <ligand>
        <name>S-adenosyl-L-methionine</name>
        <dbReference type="ChEBI" id="CHEBI:59789"/>
    </ligand>
</feature>
<feature type="binding site" evidence="7 8">
    <location>
        <position position="85"/>
    </location>
    <ligand>
        <name>S-adenosyl-L-methionine</name>
        <dbReference type="ChEBI" id="CHEBI:59789"/>
    </ligand>
</feature>
<dbReference type="Gene3D" id="3.40.50.150">
    <property type="entry name" value="Vaccinia Virus protein VP39"/>
    <property type="match status" value="1"/>
</dbReference>
<dbReference type="EMBL" id="CP001991">
    <property type="protein sequence ID" value="ADE19999.1"/>
    <property type="molecule type" value="Genomic_DNA"/>
</dbReference>
<dbReference type="AlphaFoldDB" id="D5E4K0"/>
<dbReference type="GO" id="GO:0003723">
    <property type="term" value="F:RNA binding"/>
    <property type="evidence" value="ECO:0007669"/>
    <property type="project" value="UniProtKB-UniRule"/>
</dbReference>
<dbReference type="CDD" id="cd02440">
    <property type="entry name" value="AdoMet_MTases"/>
    <property type="match status" value="1"/>
</dbReference>
<dbReference type="Pfam" id="PF00398">
    <property type="entry name" value="RrnaAD"/>
    <property type="match status" value="1"/>
</dbReference>
<dbReference type="PROSITE" id="PS51689">
    <property type="entry name" value="SAM_RNA_A_N6_MT"/>
    <property type="match status" value="1"/>
</dbReference>
<dbReference type="NCBIfam" id="TIGR00755">
    <property type="entry name" value="ksgA"/>
    <property type="match status" value="1"/>
</dbReference>
<keyword evidence="5 7" id="KW-0949">S-adenosyl-L-methionine</keyword>
<feature type="domain" description="Ribosomal RNA adenine methylase transferase N-terminal" evidence="9">
    <location>
        <begin position="21"/>
        <end position="187"/>
    </location>
</feature>
<sequence>MKKEIFAKKKFGQNFLNDDNILNKIVSIVDLKNENVLEIGPGRGALTRKILQDAKSLTSYEIDRDLVDILKKEFNQKNFKLVEGDFLNEDISNYKDTWIIANIPYYITTDILFKILENISSFKGAILMVQKEVAERIVAQKNSQDYSKLSITLQYYATVKKEFIVPSKCFNPAPNVDSAIISLKFDKNKKWDITLNEFFKLCFLQRRKKLSYSLKTKFKIEKIKSVFETLGFDESIRIQQLSLEDILKLFNKLYI</sequence>
<dbReference type="KEGG" id="mcd:MCRO_0009"/>
<keyword evidence="11" id="KW-1185">Reference proteome</keyword>
<evidence type="ECO:0000259" key="9">
    <source>
        <dbReference type="SMART" id="SM00650"/>
    </source>
</evidence>
<feature type="binding site" evidence="7 8">
    <location>
        <position position="16"/>
    </location>
    <ligand>
        <name>S-adenosyl-L-methionine</name>
        <dbReference type="ChEBI" id="CHEBI:59789"/>
    </ligand>
</feature>
<evidence type="ECO:0000313" key="10">
    <source>
        <dbReference type="EMBL" id="ADE19999.1"/>
    </source>
</evidence>
<comment type="subcellular location">
    <subcellularLocation>
        <location evidence="7">Cytoplasm</location>
    </subcellularLocation>
</comment>
<organism evidence="10 11">
    <name type="scientific">Mycoplasma crocodyli (strain ATCC 51981 / MP145)</name>
    <dbReference type="NCBI Taxonomy" id="512564"/>
    <lineage>
        <taxon>Bacteria</taxon>
        <taxon>Bacillati</taxon>
        <taxon>Mycoplasmatota</taxon>
        <taxon>Mollicutes</taxon>
        <taxon>Mycoplasmataceae</taxon>
        <taxon>Mycoplasma</taxon>
    </lineage>
</organism>
<evidence type="ECO:0000256" key="2">
    <source>
        <dbReference type="ARBA" id="ARBA00022552"/>
    </source>
</evidence>
<dbReference type="PROSITE" id="PS01131">
    <property type="entry name" value="RRNA_A_DIMETH"/>
    <property type="match status" value="1"/>
</dbReference>
<evidence type="ECO:0000256" key="4">
    <source>
        <dbReference type="ARBA" id="ARBA00022679"/>
    </source>
</evidence>
<dbReference type="STRING" id="512564.MCRO_0009"/>
<evidence type="ECO:0000313" key="11">
    <source>
        <dbReference type="Proteomes" id="UP000001845"/>
    </source>
</evidence>
<dbReference type="SMART" id="SM00650">
    <property type="entry name" value="rADc"/>
    <property type="match status" value="1"/>
</dbReference>
<name>D5E4K0_MYCCM</name>
<dbReference type="OrthoDB" id="9814755at2"/>
<dbReference type="HOGENOM" id="CLU_041220_0_0_14"/>
<proteinExistence type="inferred from homology"/>
<evidence type="ECO:0000256" key="1">
    <source>
        <dbReference type="ARBA" id="ARBA00022490"/>
    </source>
</evidence>
<protein>
    <recommendedName>
        <fullName evidence="7">Ribosomal RNA small subunit methyltransferase A</fullName>
        <ecNumber evidence="7">2.1.1.182</ecNumber>
    </recommendedName>
    <alternativeName>
        <fullName evidence="7">16S rRNA (adenine(1518)-N(6)/adenine(1519)-N(6))-dimethyltransferase</fullName>
    </alternativeName>
    <alternativeName>
        <fullName evidence="7">16S rRNA dimethyladenosine transferase</fullName>
    </alternativeName>
    <alternativeName>
        <fullName evidence="7">16S rRNA dimethylase</fullName>
    </alternativeName>
    <alternativeName>
        <fullName evidence="7">S-adenosylmethionine-6-N', N'-adenosyl(rRNA) dimethyltransferase</fullName>
    </alternativeName>
</protein>